<keyword evidence="3" id="KW-1185">Reference proteome</keyword>
<protein>
    <submittedName>
        <fullName evidence="2">Plasmid stabilization system protein ParE</fullName>
    </submittedName>
</protein>
<dbReference type="Gene3D" id="3.30.2310.20">
    <property type="entry name" value="RelE-like"/>
    <property type="match status" value="1"/>
</dbReference>
<keyword evidence="1" id="KW-1277">Toxin-antitoxin system</keyword>
<dbReference type="AlphaFoldDB" id="A0A1H6BMW7"/>
<dbReference type="RefSeq" id="WP_103911797.1">
    <property type="nucleotide sequence ID" value="NZ_FNUZ01000008.1"/>
</dbReference>
<name>A0A1H6BMW7_9RHOB</name>
<organism evidence="2 3">
    <name type="scientific">Thalassococcus halodurans</name>
    <dbReference type="NCBI Taxonomy" id="373675"/>
    <lineage>
        <taxon>Bacteria</taxon>
        <taxon>Pseudomonadati</taxon>
        <taxon>Pseudomonadota</taxon>
        <taxon>Alphaproteobacteria</taxon>
        <taxon>Rhodobacterales</taxon>
        <taxon>Roseobacteraceae</taxon>
        <taxon>Thalassococcus</taxon>
    </lineage>
</organism>
<sequence>MTKSLRLTKRAENSLTEIAAWTIDSFGPLQADAYEAELLARCDDLVNGRAHSRSCAVLVDGAHDLRYIRAGEHFVVYVETNLTVTIIDILHSRCDLPRHIAALATL</sequence>
<proteinExistence type="predicted"/>
<evidence type="ECO:0000313" key="3">
    <source>
        <dbReference type="Proteomes" id="UP000236752"/>
    </source>
</evidence>
<dbReference type="Pfam" id="PF05016">
    <property type="entry name" value="ParE_toxin"/>
    <property type="match status" value="1"/>
</dbReference>
<gene>
    <name evidence="2" type="ORF">SAMN04488045_3640</name>
</gene>
<evidence type="ECO:0000313" key="2">
    <source>
        <dbReference type="EMBL" id="SEG61982.1"/>
    </source>
</evidence>
<accession>A0A1H6BMW7</accession>
<dbReference type="InterPro" id="IPR035093">
    <property type="entry name" value="RelE/ParE_toxin_dom_sf"/>
</dbReference>
<dbReference type="Proteomes" id="UP000236752">
    <property type="component" value="Unassembled WGS sequence"/>
</dbReference>
<dbReference type="EMBL" id="FNUZ01000008">
    <property type="protein sequence ID" value="SEG61982.1"/>
    <property type="molecule type" value="Genomic_DNA"/>
</dbReference>
<dbReference type="OrthoDB" id="7707733at2"/>
<evidence type="ECO:0000256" key="1">
    <source>
        <dbReference type="ARBA" id="ARBA00022649"/>
    </source>
</evidence>
<dbReference type="InterPro" id="IPR007712">
    <property type="entry name" value="RelE/ParE_toxin"/>
</dbReference>
<reference evidence="2 3" key="1">
    <citation type="submission" date="2016-10" db="EMBL/GenBank/DDBJ databases">
        <authorList>
            <person name="de Groot N.N."/>
        </authorList>
    </citation>
    <scope>NUCLEOTIDE SEQUENCE [LARGE SCALE GENOMIC DNA]</scope>
    <source>
        <strain evidence="2 3">DSM 26915</strain>
    </source>
</reference>